<feature type="compositionally biased region" description="Low complexity" evidence="7">
    <location>
        <begin position="2040"/>
        <end position="2054"/>
    </location>
</feature>
<feature type="domain" description="Nucleoprotein TPR/MLP1-2" evidence="8">
    <location>
        <begin position="1027"/>
        <end position="1152"/>
    </location>
</feature>
<dbReference type="InterPro" id="IPR057974">
    <property type="entry name" value="NUA/TPR/MLP1-2-like_dom"/>
</dbReference>
<name>A0A9P0ASF5_BRAAE</name>
<evidence type="ECO:0000256" key="3">
    <source>
        <dbReference type="ARBA" id="ARBA00019789"/>
    </source>
</evidence>
<dbReference type="InterPro" id="IPR057577">
    <property type="entry name" value="Nucleoprot-TPR/MLP1_dom"/>
</dbReference>
<protein>
    <recommendedName>
        <fullName evidence="3">Nucleoprotein TPR</fullName>
    </recommendedName>
</protein>
<evidence type="ECO:0000256" key="7">
    <source>
        <dbReference type="SAM" id="MobiDB-lite"/>
    </source>
</evidence>
<feature type="compositionally biased region" description="Polar residues" evidence="7">
    <location>
        <begin position="2240"/>
        <end position="2260"/>
    </location>
</feature>
<evidence type="ECO:0000256" key="6">
    <source>
        <dbReference type="SAM" id="Coils"/>
    </source>
</evidence>
<feature type="compositionally biased region" description="Low complexity" evidence="7">
    <location>
        <begin position="1649"/>
        <end position="1678"/>
    </location>
</feature>
<dbReference type="GO" id="GO:0017056">
    <property type="term" value="F:structural constituent of nuclear pore"/>
    <property type="evidence" value="ECO:0007669"/>
    <property type="project" value="TreeGrafter"/>
</dbReference>
<dbReference type="GO" id="GO:0005643">
    <property type="term" value="C:nuclear pore"/>
    <property type="evidence" value="ECO:0007669"/>
    <property type="project" value="TreeGrafter"/>
</dbReference>
<feature type="compositionally biased region" description="Basic and acidic residues" evidence="7">
    <location>
        <begin position="1512"/>
        <end position="1531"/>
    </location>
</feature>
<feature type="compositionally biased region" description="Low complexity" evidence="7">
    <location>
        <begin position="1859"/>
        <end position="1871"/>
    </location>
</feature>
<dbReference type="GO" id="GO:0006606">
    <property type="term" value="P:protein import into nucleus"/>
    <property type="evidence" value="ECO:0007669"/>
    <property type="project" value="InterPro"/>
</dbReference>
<feature type="compositionally biased region" description="Low complexity" evidence="7">
    <location>
        <begin position="2014"/>
        <end position="2028"/>
    </location>
</feature>
<proteinExistence type="inferred from homology"/>
<dbReference type="GO" id="GO:0006406">
    <property type="term" value="P:mRNA export from nucleus"/>
    <property type="evidence" value="ECO:0007669"/>
    <property type="project" value="TreeGrafter"/>
</dbReference>
<dbReference type="EMBL" id="OV121132">
    <property type="protein sequence ID" value="CAH0546357.1"/>
    <property type="molecule type" value="Genomic_DNA"/>
</dbReference>
<evidence type="ECO:0000259" key="10">
    <source>
        <dbReference type="Pfam" id="PF25785"/>
    </source>
</evidence>
<evidence type="ECO:0000313" key="11">
    <source>
        <dbReference type="EMBL" id="CAH0546357.1"/>
    </source>
</evidence>
<evidence type="ECO:0000259" key="9">
    <source>
        <dbReference type="Pfam" id="PF25481"/>
    </source>
</evidence>
<dbReference type="Pfam" id="PF07926">
    <property type="entry name" value="TPR_MLP1_2"/>
    <property type="match status" value="1"/>
</dbReference>
<dbReference type="Gene3D" id="1.10.287.1490">
    <property type="match status" value="1"/>
</dbReference>
<dbReference type="Pfam" id="PF25481">
    <property type="entry name" value="Nucleoprot-TPR"/>
    <property type="match status" value="1"/>
</dbReference>
<gene>
    <name evidence="11" type="ORF">MELIAE_LOCUS540</name>
</gene>
<accession>A0A9P0ASF5</accession>
<organism evidence="11 12">
    <name type="scientific">Brassicogethes aeneus</name>
    <name type="common">Rape pollen beetle</name>
    <name type="synonym">Meligethes aeneus</name>
    <dbReference type="NCBI Taxonomy" id="1431903"/>
    <lineage>
        <taxon>Eukaryota</taxon>
        <taxon>Metazoa</taxon>
        <taxon>Ecdysozoa</taxon>
        <taxon>Arthropoda</taxon>
        <taxon>Hexapoda</taxon>
        <taxon>Insecta</taxon>
        <taxon>Pterygota</taxon>
        <taxon>Neoptera</taxon>
        <taxon>Endopterygota</taxon>
        <taxon>Coleoptera</taxon>
        <taxon>Polyphaga</taxon>
        <taxon>Cucujiformia</taxon>
        <taxon>Nitidulidae</taxon>
        <taxon>Meligethinae</taxon>
        <taxon>Brassicogethes</taxon>
    </lineage>
</organism>
<evidence type="ECO:0000256" key="4">
    <source>
        <dbReference type="ARBA" id="ARBA00023054"/>
    </source>
</evidence>
<feature type="coiled-coil region" evidence="6">
    <location>
        <begin position="450"/>
        <end position="487"/>
    </location>
</feature>
<keyword evidence="5" id="KW-0539">Nucleus</keyword>
<feature type="region of interest" description="Disordered" evidence="7">
    <location>
        <begin position="638"/>
        <end position="662"/>
    </location>
</feature>
<feature type="compositionally biased region" description="Polar residues" evidence="7">
    <location>
        <begin position="1735"/>
        <end position="1776"/>
    </location>
</feature>
<dbReference type="InterPro" id="IPR012929">
    <property type="entry name" value="Nucleoprot-TPR/MLP1-2_dom"/>
</dbReference>
<feature type="compositionally biased region" description="Polar residues" evidence="7">
    <location>
        <begin position="1690"/>
        <end position="1701"/>
    </location>
</feature>
<evidence type="ECO:0000256" key="1">
    <source>
        <dbReference type="ARBA" id="ARBA00004123"/>
    </source>
</evidence>
<feature type="coiled-coil region" evidence="6">
    <location>
        <begin position="295"/>
        <end position="368"/>
    </location>
</feature>
<feature type="region of interest" description="Disordered" evidence="7">
    <location>
        <begin position="1821"/>
        <end position="2319"/>
    </location>
</feature>
<dbReference type="GO" id="GO:0034399">
    <property type="term" value="C:nuclear periphery"/>
    <property type="evidence" value="ECO:0007669"/>
    <property type="project" value="UniProtKB-ARBA"/>
</dbReference>
<dbReference type="Pfam" id="PF25785">
    <property type="entry name" value="TPR"/>
    <property type="match status" value="1"/>
</dbReference>
<evidence type="ECO:0000256" key="5">
    <source>
        <dbReference type="ARBA" id="ARBA00023242"/>
    </source>
</evidence>
<feature type="compositionally biased region" description="Acidic residues" evidence="7">
    <location>
        <begin position="1912"/>
        <end position="1973"/>
    </location>
</feature>
<sequence length="2319" mass="262074">MEGECVFAPVVTVDEWQTVPTDIAKKIHSFVNEKFEEFITSKALLETNRFNAEQTVKELTEQHENTKLDNEKLKGRLEAAAKSIEEYENQISIMTSEVSKLQVQSNKLEAETAEFRHQRNLAVDERDEHLKMIQRRNTEVERMQSEITTLTQQLEAAVNAKCEALAKSQEVDSMKITIEYKEKRMEQERSMMNEQIESLTEDLNQRTEELLNMRRDNTSRCIQLETKLTEKTQELIVATEQIKSLTDLNNNFATRHEELSQKLLSQREIESKMNESYTYEIEAKTKMANAYKSMYEESQQHAEELKTALAEVQDLLKNATEQYGELETKHKESELAHEEIIVKKNDCIAMLKKELETANELLESTKHDQIHRDMEGSSPAAASASRYMKSGMTMTEIYSQYVTVSDKLTNKDEECARLNNLIACIYKEIEEKGPLIKKLRQDYCTTLDANDELKQANDQLLNDLQQLREANAECRKLEGKTARENARLKKEVADLSRQVCHLLQEVEHSRIGSSSFSNDMDLGDSISSADIISKKLVTFNDISELQSQNQKLLACIRELTERQEEAESIDPIDISNLKTKLDNLRESQNELLEERDRQNKMMVTLRNQRDMYKNLYSQAVKASGEDIPMQLERTYGIQENGEISKTQTDSESQSSEKVQEMENKIDSLKKQVEHLNKENETYRNEKNANEKMLLEQLDNMRAEVKELTRLNCKLSSQTEVNEEKFKIMQNNTEIYKKQITALEKQNKIYSEAIIKHEQAATYLKDETIQAQSKLSRAEVMLGNLQKENALLRDAESRLVKDKEMVKRQTHQQNLIQSNIELIKATLERTDAEGKLRLEARLDEAHRECAALRRRLQEEQDRFRQLSEHLEKQAQTAVSRMEEEKQQADKLRQEVIETREELIKKSNQIEELTMKIKLSAFSAPETSEEGKKIRLLEQQNADYIIEIESLKTKLKTTKEAADQYFNVADAAEQQTKDMLATHEQLKEELEKQKHLVKELQEKVGELQGELSIQMDDQDMANAGVKSKSHQLEEELSTKTMDLKTAREQLEHARAENKSINEQLKAVENKYAREVMLHSADLQSLTVMKEELNAALGKVNELASGKDQAIEALKESKESWQKQEVLFQKEKEEMDSRFKDIDSQNNLLLDQIHALNTQLTILQAQSSSENANASMGDASFNRSFTEDEIKSSEQLLKIIKYLRQEKDIAVSKADIMEAEHQRLKTQFDIVNKQYEEMKHTVEGERQKSEISVVSASKHAEVLRKLETLNAITDSNRSLRQERDELLAQVGELRSRNKDLETNSSPLEDKCRELTTKADQMQNENIALRTEATRWRQRANMLIEKTNRTSPEDWKKLQSERENLAKQLTIERSTTTKLNDDINNLRQDKSKLEDQLKSLRAQNNTQSEEISKLKEDLSSLQTQMQQVTTNLDQCQQNNKKVSDEVRVLTEDTASKEAVITDLKNNLAQIRKIAKKYKIQYEEQMKEMEQLKQEKSELEGAISNGAEKQEQLIQEQRSDHEGRLSQLEQQHREAVEQLNQQIQTTNEELENVKKENENLKQLGVEKEERFKTLFKNAKDRIVHLTEQNNTLKDEINRDKPESDNAGEGSSRNSELIEKVNKLQKEKDDMAEEQQQEKEKLLTDIESLTQRVNQLQRQLGSQQGSKPSTSSSSSDKSTTEPPTANIKPMAVDLSGHSTNTQTQSVPIQPWRSGGEPPLASIRPMSAQLRTVAVLPTSQSPSAVMVPPQQQVHTTGSNTIEALSSSPTSSHTDYVPATSSASAAVHSGPRQVAVPPTQSSQDAEDDENVQMQNAPQQQAVALVLPRVEPPSSGPTQEQGTSSSSSSNTVTTTQAGLKRQRDADTDSSCQSDDQSKGQQSKRTRVQQAGTVSDSGLEVEYQVPTSSQRDHDDDNVIVVESDEEGAADEGEGADDDQDDPDTEGYDMEGMEQDNYEEADCQDVEEDEEEAGNEVEVIEDSSEVPNQSERQEINEEEIGEQAQSEAISSGTDGSGGPMSVTLSQASTSMSMSQASFSRTRHVTPLPSRSSQQQQQQQSQLLLSHGLDDIGDDGIVPSTPTLFVPRRSDGFGEAVSSPQVPTSGRFTFGDTSSANVPGSSEAVPEQTLEVGHLDDDSTGRSVPTTPLQSSPQEAVPGADDAGSHQSTHSDAELPSITVSGVDDTEHTGEGSSGDCMGPPSVAGTSSEGNQQSEQSEEMLEGDDGVSSEGEKPPATEEGEEEGREAEASPSTQSRRFQRGANSARRNTPRQSPGRGGMHRSGPTPIIWADQRSPHFRQDVQRGRPNQSPNFNRAVARRARGRMQRPYGRF</sequence>
<keyword evidence="4 6" id="KW-0175">Coiled coil</keyword>
<feature type="domain" description="Nucleoprotein TPR/MPL1" evidence="9">
    <location>
        <begin position="174"/>
        <end position="248"/>
    </location>
</feature>
<feature type="compositionally biased region" description="Acidic residues" evidence="7">
    <location>
        <begin position="2204"/>
        <end position="2215"/>
    </location>
</feature>
<dbReference type="GO" id="GO:1901673">
    <property type="term" value="P:regulation of mitotic spindle assembly"/>
    <property type="evidence" value="ECO:0007669"/>
    <property type="project" value="TreeGrafter"/>
</dbReference>
<dbReference type="PANTHER" id="PTHR18898">
    <property type="entry name" value="NUCLEOPROTEIN TPR-RELATED"/>
    <property type="match status" value="1"/>
</dbReference>
<evidence type="ECO:0000256" key="2">
    <source>
        <dbReference type="ARBA" id="ARBA00005274"/>
    </source>
</evidence>
<comment type="subcellular location">
    <subcellularLocation>
        <location evidence="1">Nucleus</location>
    </subcellularLocation>
</comment>
<feature type="coiled-coil region" evidence="6">
    <location>
        <begin position="834"/>
        <end position="1068"/>
    </location>
</feature>
<feature type="compositionally biased region" description="Basic and acidic residues" evidence="7">
    <location>
        <begin position="1610"/>
        <end position="1623"/>
    </location>
</feature>
<feature type="coiled-coil region" evidence="6">
    <location>
        <begin position="1266"/>
        <end position="1335"/>
    </location>
</feature>
<keyword evidence="12" id="KW-1185">Reference proteome</keyword>
<feature type="coiled-coil region" evidence="6">
    <location>
        <begin position="542"/>
        <end position="608"/>
    </location>
</feature>
<dbReference type="PANTHER" id="PTHR18898:SF2">
    <property type="entry name" value="NUCLEOPROTEIN TPR"/>
    <property type="match status" value="1"/>
</dbReference>
<comment type="similarity">
    <text evidence="2">Belongs to the TPR family.</text>
</comment>
<reference evidence="11" key="1">
    <citation type="submission" date="2021-12" db="EMBL/GenBank/DDBJ databases">
        <authorList>
            <person name="King R."/>
        </authorList>
    </citation>
    <scope>NUCLEOTIDE SEQUENCE</scope>
</reference>
<feature type="coiled-coil region" evidence="6">
    <location>
        <begin position="42"/>
        <end position="216"/>
    </location>
</feature>
<feature type="region of interest" description="Disordered" evidence="7">
    <location>
        <begin position="1587"/>
        <end position="1709"/>
    </location>
</feature>
<dbReference type="OrthoDB" id="343070at2759"/>
<feature type="compositionally biased region" description="Polar residues" evidence="7">
    <location>
        <begin position="2086"/>
        <end position="2108"/>
    </location>
</feature>
<feature type="domain" description="NUA/TPR/MLP1-2-like" evidence="10">
    <location>
        <begin position="467"/>
        <end position="567"/>
    </location>
</feature>
<feature type="compositionally biased region" description="Polar residues" evidence="7">
    <location>
        <begin position="641"/>
        <end position="656"/>
    </location>
</feature>
<feature type="compositionally biased region" description="Low complexity" evidence="7">
    <location>
        <begin position="1827"/>
        <end position="1847"/>
    </location>
</feature>
<feature type="compositionally biased region" description="Basic and acidic residues" evidence="7">
    <location>
        <begin position="2281"/>
        <end position="2291"/>
    </location>
</feature>
<feature type="region of interest" description="Disordered" evidence="7">
    <location>
        <begin position="1735"/>
        <end position="1808"/>
    </location>
</feature>
<feature type="compositionally biased region" description="Polar residues" evidence="7">
    <location>
        <begin position="2129"/>
        <end position="2142"/>
    </location>
</feature>
<evidence type="ECO:0000313" key="12">
    <source>
        <dbReference type="Proteomes" id="UP001154078"/>
    </source>
</evidence>
<evidence type="ECO:0000259" key="8">
    <source>
        <dbReference type="Pfam" id="PF07926"/>
    </source>
</evidence>
<dbReference type="Proteomes" id="UP001154078">
    <property type="component" value="Chromosome 1"/>
</dbReference>
<feature type="compositionally biased region" description="Basic and acidic residues" evidence="7">
    <location>
        <begin position="1587"/>
        <end position="1598"/>
    </location>
</feature>
<feature type="region of interest" description="Disordered" evidence="7">
    <location>
        <begin position="1505"/>
        <end position="1531"/>
    </location>
</feature>